<reference evidence="8" key="1">
    <citation type="submission" date="2020-04" db="EMBL/GenBank/DDBJ databases">
        <title>A desert anoxygenic phototrophic bacterium fixes CO2 using RubisCO under aerobic conditions.</title>
        <authorList>
            <person name="Tang K."/>
        </authorList>
    </citation>
    <scope>NUCLEOTIDE SEQUENCE [LARGE SCALE GENOMIC DNA]</scope>
    <source>
        <strain evidence="8">MIMtkB3</strain>
    </source>
</reference>
<dbReference type="InterPro" id="IPR058792">
    <property type="entry name" value="Beta-barrel_RND_2"/>
</dbReference>
<evidence type="ECO:0000256" key="5">
    <source>
        <dbReference type="SAM" id="MobiDB-lite"/>
    </source>
</evidence>
<feature type="region of interest" description="Disordered" evidence="5">
    <location>
        <begin position="324"/>
        <end position="413"/>
    </location>
</feature>
<dbReference type="InterPro" id="IPR058625">
    <property type="entry name" value="MdtA-like_BSH"/>
</dbReference>
<evidence type="ECO:0000313" key="8">
    <source>
        <dbReference type="EMBL" id="QJE72362.1"/>
    </source>
</evidence>
<evidence type="ECO:0000259" key="7">
    <source>
        <dbReference type="Pfam" id="PF25954"/>
    </source>
</evidence>
<dbReference type="PANTHER" id="PTHR32347:SF14">
    <property type="entry name" value="EFFLUX SYSTEM COMPONENT YKNX-RELATED"/>
    <property type="match status" value="1"/>
</dbReference>
<dbReference type="Pfam" id="PF25917">
    <property type="entry name" value="BSH_RND"/>
    <property type="match status" value="1"/>
</dbReference>
<proteinExistence type="inferred from homology"/>
<dbReference type="Gene3D" id="2.40.50.100">
    <property type="match status" value="1"/>
</dbReference>
<dbReference type="Proteomes" id="UP000501891">
    <property type="component" value="Chromosome"/>
</dbReference>
<feature type="coiled-coil region" evidence="4">
    <location>
        <begin position="107"/>
        <end position="134"/>
    </location>
</feature>
<feature type="domain" description="CusB-like beta-barrel" evidence="7">
    <location>
        <begin position="239"/>
        <end position="311"/>
    </location>
</feature>
<dbReference type="EMBL" id="CP051775">
    <property type="protein sequence ID" value="QJE72362.1"/>
    <property type="molecule type" value="Genomic_DNA"/>
</dbReference>
<evidence type="ECO:0000256" key="2">
    <source>
        <dbReference type="ARBA" id="ARBA00009477"/>
    </source>
</evidence>
<accession>A0A858R4W2</accession>
<dbReference type="PANTHER" id="PTHR32347">
    <property type="entry name" value="EFFLUX SYSTEM COMPONENT YKNX-RELATED"/>
    <property type="match status" value="1"/>
</dbReference>
<feature type="compositionally biased region" description="Low complexity" evidence="5">
    <location>
        <begin position="346"/>
        <end position="400"/>
    </location>
</feature>
<dbReference type="GO" id="GO:0030313">
    <property type="term" value="C:cell envelope"/>
    <property type="evidence" value="ECO:0007669"/>
    <property type="project" value="UniProtKB-SubCell"/>
</dbReference>
<dbReference type="NCBIfam" id="TIGR01730">
    <property type="entry name" value="RND_mfp"/>
    <property type="match status" value="1"/>
</dbReference>
<dbReference type="Gene3D" id="1.10.287.470">
    <property type="entry name" value="Helix hairpin bin"/>
    <property type="match status" value="1"/>
</dbReference>
<evidence type="ECO:0000313" key="9">
    <source>
        <dbReference type="Proteomes" id="UP000501891"/>
    </source>
</evidence>
<dbReference type="Pfam" id="PF25954">
    <property type="entry name" value="Beta-barrel_RND_2"/>
    <property type="match status" value="1"/>
</dbReference>
<evidence type="ECO:0000256" key="1">
    <source>
        <dbReference type="ARBA" id="ARBA00004196"/>
    </source>
</evidence>
<evidence type="ECO:0000259" key="6">
    <source>
        <dbReference type="Pfam" id="PF25917"/>
    </source>
</evidence>
<name>A0A858R4W2_9PROT</name>
<dbReference type="AlphaFoldDB" id="A0A858R4W2"/>
<protein>
    <submittedName>
        <fullName evidence="8">Efflux RND transporter periplasmic adaptor subunit</fullName>
    </submittedName>
</protein>
<keyword evidence="3 4" id="KW-0175">Coiled coil</keyword>
<dbReference type="Gene3D" id="2.40.30.170">
    <property type="match status" value="1"/>
</dbReference>
<evidence type="ECO:0000256" key="4">
    <source>
        <dbReference type="SAM" id="Coils"/>
    </source>
</evidence>
<feature type="domain" description="Multidrug resistance protein MdtA-like barrel-sandwich hybrid" evidence="6">
    <location>
        <begin position="60"/>
        <end position="227"/>
    </location>
</feature>
<dbReference type="KEGG" id="acru:HHL28_03945"/>
<dbReference type="InterPro" id="IPR050465">
    <property type="entry name" value="UPF0194_transport"/>
</dbReference>
<feature type="coiled-coil region" evidence="4">
    <location>
        <begin position="159"/>
        <end position="193"/>
    </location>
</feature>
<evidence type="ECO:0000256" key="3">
    <source>
        <dbReference type="ARBA" id="ARBA00023054"/>
    </source>
</evidence>
<organism evidence="8 9">
    <name type="scientific">Aerophototrophica crusticola</name>
    <dbReference type="NCBI Taxonomy" id="1709002"/>
    <lineage>
        <taxon>Bacteria</taxon>
        <taxon>Pseudomonadati</taxon>
        <taxon>Pseudomonadota</taxon>
        <taxon>Alphaproteobacteria</taxon>
        <taxon>Rhodospirillales</taxon>
        <taxon>Rhodospirillaceae</taxon>
        <taxon>Aerophototrophica</taxon>
    </lineage>
</organism>
<comment type="subcellular location">
    <subcellularLocation>
        <location evidence="1">Cell envelope</location>
    </subcellularLocation>
</comment>
<dbReference type="InterPro" id="IPR006143">
    <property type="entry name" value="RND_pump_MFP"/>
</dbReference>
<dbReference type="SUPFAM" id="SSF111369">
    <property type="entry name" value="HlyD-like secretion proteins"/>
    <property type="match status" value="1"/>
</dbReference>
<sequence>MSRKTLLITAALLVAGIGFAVWNWRGSDAPPPVTYKLAPVEEGPITSAVSTSGTVQAANSVVVGSQLSGQVLEVLVDYNSSVAKDAVLARIDPSTYESRVRQNSAQLEVAKARVMEQEASVRRAELKLADSQRDFTRRKALRAAGNLSERDFDTAKTTLDTAAVELDLAKAQLANARATVAQQEATLAQAKIDVERTIIRSPIDGIVISREVEPGQTVAASLQAPTLFTIASNLSEMEVEARVDEADIGRVRPEQLVRFSVDAFPGQRFIGRVQQIRKSPKEVQNVVTYTVVVAAPNPGEKLLPGLTAKLDIVIGEKDKTLRVPSQALRFRPRQEAPRQGSGTPVASAGPGTANAATPAAAPQPGAQEGRRPAPAGRVARAACVVPGPVPPGRTARPRAPSMCWRTASPRPCR</sequence>
<dbReference type="GO" id="GO:0016020">
    <property type="term" value="C:membrane"/>
    <property type="evidence" value="ECO:0007669"/>
    <property type="project" value="InterPro"/>
</dbReference>
<gene>
    <name evidence="8" type="ORF">HHL28_03945</name>
</gene>
<comment type="similarity">
    <text evidence="2">Belongs to the membrane fusion protein (MFP) (TC 8.A.1) family.</text>
</comment>
<dbReference type="GO" id="GO:0022857">
    <property type="term" value="F:transmembrane transporter activity"/>
    <property type="evidence" value="ECO:0007669"/>
    <property type="project" value="InterPro"/>
</dbReference>
<keyword evidence="9" id="KW-1185">Reference proteome</keyword>